<evidence type="ECO:0000313" key="3">
    <source>
        <dbReference type="Proteomes" id="UP001143480"/>
    </source>
</evidence>
<reference evidence="2" key="2">
    <citation type="submission" date="2023-01" db="EMBL/GenBank/DDBJ databases">
        <authorList>
            <person name="Sun Q."/>
            <person name="Evtushenko L."/>
        </authorList>
    </citation>
    <scope>NUCLEOTIDE SEQUENCE</scope>
    <source>
        <strain evidence="2">VKM Ac-1321</strain>
    </source>
</reference>
<reference evidence="2" key="1">
    <citation type="journal article" date="2014" name="Int. J. Syst. Evol. Microbiol.">
        <title>Complete genome sequence of Corynebacterium casei LMG S-19264T (=DSM 44701T), isolated from a smear-ripened cheese.</title>
        <authorList>
            <consortium name="US DOE Joint Genome Institute (JGI-PGF)"/>
            <person name="Walter F."/>
            <person name="Albersmeier A."/>
            <person name="Kalinowski J."/>
            <person name="Ruckert C."/>
        </authorList>
    </citation>
    <scope>NUCLEOTIDE SEQUENCE</scope>
    <source>
        <strain evidence="2">VKM Ac-1321</strain>
    </source>
</reference>
<protein>
    <recommendedName>
        <fullName evidence="4">MFS transporter</fullName>
    </recommendedName>
</protein>
<evidence type="ECO:0000313" key="2">
    <source>
        <dbReference type="EMBL" id="GLL08186.1"/>
    </source>
</evidence>
<feature type="compositionally biased region" description="Basic residues" evidence="1">
    <location>
        <begin position="13"/>
        <end position="37"/>
    </location>
</feature>
<feature type="region of interest" description="Disordered" evidence="1">
    <location>
        <begin position="1"/>
        <end position="37"/>
    </location>
</feature>
<keyword evidence="3" id="KW-1185">Reference proteome</keyword>
<evidence type="ECO:0000256" key="1">
    <source>
        <dbReference type="SAM" id="MobiDB-lite"/>
    </source>
</evidence>
<name>A0A9W6NT99_9ACTN</name>
<gene>
    <name evidence="2" type="ORF">GCM10017581_099470</name>
</gene>
<dbReference type="EMBL" id="BSFP01000131">
    <property type="protein sequence ID" value="GLL08186.1"/>
    <property type="molecule type" value="Genomic_DNA"/>
</dbReference>
<evidence type="ECO:0008006" key="4">
    <source>
        <dbReference type="Google" id="ProtNLM"/>
    </source>
</evidence>
<dbReference type="RefSeq" id="WP_261958853.1">
    <property type="nucleotide sequence ID" value="NZ_BAAAXA010000001.1"/>
</dbReference>
<proteinExistence type="predicted"/>
<comment type="caution">
    <text evidence="2">The sequence shown here is derived from an EMBL/GenBank/DDBJ whole genome shotgun (WGS) entry which is preliminary data.</text>
</comment>
<dbReference type="AlphaFoldDB" id="A0A9W6NT99"/>
<accession>A0A9W6NT99</accession>
<dbReference type="Proteomes" id="UP001143480">
    <property type="component" value="Unassembled WGS sequence"/>
</dbReference>
<sequence>MPECAHDCCPRGSSRRRRVPRRRTWRARRASPGRAGRHAGGGLGLGLSAPILVNVVLAGVPGRRAGAAGGVLSTVNQIGGAVGVALLGTVFFDALATGTAAPGAAPTGAADGAAAFGHALARVMPWQVATYLLAAAAMLALPRTAVPHQP</sequence>
<organism evidence="2 3">
    <name type="scientific">Dactylosporangium matsuzakiense</name>
    <dbReference type="NCBI Taxonomy" id="53360"/>
    <lineage>
        <taxon>Bacteria</taxon>
        <taxon>Bacillati</taxon>
        <taxon>Actinomycetota</taxon>
        <taxon>Actinomycetes</taxon>
        <taxon>Micromonosporales</taxon>
        <taxon>Micromonosporaceae</taxon>
        <taxon>Dactylosporangium</taxon>
    </lineage>
</organism>